<keyword evidence="2" id="KW-0547">Nucleotide-binding</keyword>
<dbReference type="Proteomes" id="UP001501470">
    <property type="component" value="Unassembled WGS sequence"/>
</dbReference>
<gene>
    <name evidence="5" type="ORF">GCM10009827_054120</name>
</gene>
<dbReference type="InterPro" id="IPR003593">
    <property type="entry name" value="AAA+_ATPase"/>
</dbReference>
<feature type="domain" description="ABC transporter" evidence="4">
    <location>
        <begin position="390"/>
        <end position="593"/>
    </location>
</feature>
<dbReference type="SMART" id="SM00382">
    <property type="entry name" value="AAA"/>
    <property type="match status" value="2"/>
</dbReference>
<keyword evidence="3 5" id="KW-0067">ATP-binding</keyword>
<accession>A0ABN2AZP2</accession>
<dbReference type="SUPFAM" id="SSF52540">
    <property type="entry name" value="P-loop containing nucleoside triphosphate hydrolases"/>
    <property type="match status" value="2"/>
</dbReference>
<dbReference type="CDD" id="cd03221">
    <property type="entry name" value="ABCF_EF-3"/>
    <property type="match status" value="1"/>
</dbReference>
<dbReference type="InterPro" id="IPR050611">
    <property type="entry name" value="ABCF"/>
</dbReference>
<sequence length="593" mass="63473">MTHSPSSLSPMQPTAPRPHRVCAIRGGTVRFAERVVLAGIDLVVGPAERIAVIGDNGAGKSTLLRVLAGTVELTAGERAVELPGGVAFAEQQPRIRPDATVTDALDDLLGDIRALEAETQRAAERLAAAGPDERGGLLAQLSAAVDRFEARDGYRLDQRVDAGLDRLGLGGLDRSRPVHTLSGGERARLALAAALASEAELLLLDEPTNDLDDAGIAWLEDRLDAHRGALVVVTHDRALLDRLATDIVHVEDGTLRRYGDGYTGYLTARASERRRLLDEYEAWRQDLARQQAIVAANAFRLDAIPRKAERAVFGHGAFRARGRDHGAMGRIRMAKERLARLRGDPAPRPADPLRFTPAFTSIPTSTLTSTAAFNGPAAASAGAAEEKAVLIRADGVRLDDGGPRLRLDALEVAPGDRLLISGPNGAGKTTLLNVLAGELTPRLGTVWRRTGIRVAWLRQDVTTGTPATLLDAFADATAAYRDDAAGALLRLGLFHPDDLHRQVAQLSVGQRRRLEVALAVTRPSDVLLLDEPTNHLAPELLEQLEDALRDYPGAVLTVTHDRRWRSRAGASAATRQVHVAPGGLVRMSGSALA</sequence>
<dbReference type="Pfam" id="PF00005">
    <property type="entry name" value="ABC_tran"/>
    <property type="match status" value="2"/>
</dbReference>
<evidence type="ECO:0000256" key="1">
    <source>
        <dbReference type="ARBA" id="ARBA00022737"/>
    </source>
</evidence>
<proteinExistence type="predicted"/>
<organism evidence="5 6">
    <name type="scientific">Dactylosporangium maewongense</name>
    <dbReference type="NCBI Taxonomy" id="634393"/>
    <lineage>
        <taxon>Bacteria</taxon>
        <taxon>Bacillati</taxon>
        <taxon>Actinomycetota</taxon>
        <taxon>Actinomycetes</taxon>
        <taxon>Micromonosporales</taxon>
        <taxon>Micromonosporaceae</taxon>
        <taxon>Dactylosporangium</taxon>
    </lineage>
</organism>
<comment type="caution">
    <text evidence="5">The sequence shown here is derived from an EMBL/GenBank/DDBJ whole genome shotgun (WGS) entry which is preliminary data.</text>
</comment>
<dbReference type="EMBL" id="BAAAQD010000011">
    <property type="protein sequence ID" value="GAA1529959.1"/>
    <property type="molecule type" value="Genomic_DNA"/>
</dbReference>
<reference evidence="5 6" key="1">
    <citation type="journal article" date="2019" name="Int. J. Syst. Evol. Microbiol.">
        <title>The Global Catalogue of Microorganisms (GCM) 10K type strain sequencing project: providing services to taxonomists for standard genome sequencing and annotation.</title>
        <authorList>
            <consortium name="The Broad Institute Genomics Platform"/>
            <consortium name="The Broad Institute Genome Sequencing Center for Infectious Disease"/>
            <person name="Wu L."/>
            <person name="Ma J."/>
        </authorList>
    </citation>
    <scope>NUCLEOTIDE SEQUENCE [LARGE SCALE GENOMIC DNA]</scope>
    <source>
        <strain evidence="5 6">JCM 15933</strain>
    </source>
</reference>
<dbReference type="PANTHER" id="PTHR19211">
    <property type="entry name" value="ATP-BINDING TRANSPORT PROTEIN-RELATED"/>
    <property type="match status" value="1"/>
</dbReference>
<dbReference type="InterPro" id="IPR027417">
    <property type="entry name" value="P-loop_NTPase"/>
</dbReference>
<evidence type="ECO:0000256" key="2">
    <source>
        <dbReference type="ARBA" id="ARBA00022741"/>
    </source>
</evidence>
<dbReference type="PROSITE" id="PS50893">
    <property type="entry name" value="ABC_TRANSPORTER_2"/>
    <property type="match status" value="2"/>
</dbReference>
<protein>
    <submittedName>
        <fullName evidence="5">ABC-F family ATP-binding cassette domain-containing protein</fullName>
    </submittedName>
</protein>
<keyword evidence="1" id="KW-0677">Repeat</keyword>
<evidence type="ECO:0000313" key="5">
    <source>
        <dbReference type="EMBL" id="GAA1529959.1"/>
    </source>
</evidence>
<dbReference type="InterPro" id="IPR003439">
    <property type="entry name" value="ABC_transporter-like_ATP-bd"/>
</dbReference>
<dbReference type="PROSITE" id="PS00211">
    <property type="entry name" value="ABC_TRANSPORTER_1"/>
    <property type="match status" value="2"/>
</dbReference>
<dbReference type="PANTHER" id="PTHR19211:SF14">
    <property type="entry name" value="ATP-BINDING CASSETTE SUB-FAMILY F MEMBER 1"/>
    <property type="match status" value="1"/>
</dbReference>
<name>A0ABN2AZP2_9ACTN</name>
<dbReference type="GO" id="GO:0005524">
    <property type="term" value="F:ATP binding"/>
    <property type="evidence" value="ECO:0007669"/>
    <property type="project" value="UniProtKB-KW"/>
</dbReference>
<keyword evidence="6" id="KW-1185">Reference proteome</keyword>
<feature type="domain" description="ABC transporter" evidence="4">
    <location>
        <begin position="19"/>
        <end position="277"/>
    </location>
</feature>
<evidence type="ECO:0000313" key="6">
    <source>
        <dbReference type="Proteomes" id="UP001501470"/>
    </source>
</evidence>
<evidence type="ECO:0000256" key="3">
    <source>
        <dbReference type="ARBA" id="ARBA00022840"/>
    </source>
</evidence>
<evidence type="ECO:0000259" key="4">
    <source>
        <dbReference type="PROSITE" id="PS50893"/>
    </source>
</evidence>
<dbReference type="Gene3D" id="3.40.50.300">
    <property type="entry name" value="P-loop containing nucleotide triphosphate hydrolases"/>
    <property type="match status" value="2"/>
</dbReference>
<dbReference type="InterPro" id="IPR017871">
    <property type="entry name" value="ABC_transporter-like_CS"/>
</dbReference>